<dbReference type="GeneID" id="112043725"/>
<dbReference type="RefSeq" id="XP_023935027.1">
    <property type="nucleotide sequence ID" value="XM_024079259.2"/>
</dbReference>
<proteinExistence type="predicted"/>
<name>A0A6J1MQ67_BICAN</name>
<feature type="signal peptide" evidence="2">
    <location>
        <begin position="1"/>
        <end position="24"/>
    </location>
</feature>
<evidence type="ECO:0000256" key="2">
    <source>
        <dbReference type="SAM" id="SignalP"/>
    </source>
</evidence>
<accession>A0A6J1MQ67</accession>
<organism evidence="3 4">
    <name type="scientific">Bicyclus anynana</name>
    <name type="common">Squinting bush brown butterfly</name>
    <dbReference type="NCBI Taxonomy" id="110368"/>
    <lineage>
        <taxon>Eukaryota</taxon>
        <taxon>Metazoa</taxon>
        <taxon>Ecdysozoa</taxon>
        <taxon>Arthropoda</taxon>
        <taxon>Hexapoda</taxon>
        <taxon>Insecta</taxon>
        <taxon>Pterygota</taxon>
        <taxon>Neoptera</taxon>
        <taxon>Endopterygota</taxon>
        <taxon>Lepidoptera</taxon>
        <taxon>Glossata</taxon>
        <taxon>Ditrysia</taxon>
        <taxon>Papilionoidea</taxon>
        <taxon>Nymphalidae</taxon>
        <taxon>Satyrinae</taxon>
        <taxon>Satyrini</taxon>
        <taxon>Mycalesina</taxon>
        <taxon>Bicyclus</taxon>
    </lineage>
</organism>
<dbReference type="AlphaFoldDB" id="A0A6J1MQ67"/>
<dbReference type="PANTHER" id="PTHR47771:SF14">
    <property type="entry name" value="RH73259P"/>
    <property type="match status" value="1"/>
</dbReference>
<keyword evidence="2" id="KW-0732">Signal</keyword>
<evidence type="ECO:0000313" key="4">
    <source>
        <dbReference type="RefSeq" id="XP_023935027.1"/>
    </source>
</evidence>
<dbReference type="KEGG" id="bany:112043725"/>
<keyword evidence="3" id="KW-1185">Reference proteome</keyword>
<sequence>MNIMNIKFICISLVTLALILNVNGKRPKKKRISLEATESTPQPNVVTYSTFGFKDVGAYEGFVPSSPDYATYLTGNSRDSSTRLYAPAFPSSIDTTGLGSFYDPQPDASSHTISSDGFETHVKPYQPVSMNFFTSQSYDTNGEQNKNTGTKDVYDFNNFDSNSPIYGTKLSSKGKIKNFGNVNSTDYNIFNSVSSAINGNTADTDNVSNNNYYPQVSPGQSDAEKSVKGSLDTTQLKFPKVVDFTNIKNYYPTSVESKFTESMHKPYHLDIFNNGVSNVHLNPSYGSLDNNKFNTKDKEEQPYSDKWNFKNEKINSFIKTDEKTIPEVNSLKNEDVSENYPINFNNFKKNKFKHDYKDKVKNKQWNTGVENNVNKHGNSMKGYEYSTNYSNTSFKYDSELPKRPFNSSIDEIVPASSNLDFVDYQIPDKEYSSSYKTSNIKSVYNFDNDNIFSVSKNKYKLPEDNFNGFKSSFTTPATTSHWGSIFKDTEFSSFKSHPKKPSFNDELNDDIVHIPKRQPSLDFEKYFENKPSDWGFLDSYKPYKPVKSRDQYDWTTKELNNRYKSEEDLLGLRNHDTSHPSYVPSFKPNYNFDEDVDYKKLAAKWKQNFLKAKYRDSIREYESFASEPKPVHVPLPKPYPIEVPHPVVVPVPQPYPVRVPIPKPVAVPVIRELTVPVEKPVPYPVIKKVPYPIEKPVPVPVIKQVRVPVIKPYPVHIPQIRPVFHHTKPHEERDTDPYEEDYVPRPDPDRPYNKRQKNSRKRPSSNPKRPSRAPYQDRSRRKNPNRRPSSYQDQRQRRPYRNMDSSEYRSPHRYRDEFDDYDSDSDFERYCKRTGKC</sequence>
<feature type="compositionally biased region" description="Basic and acidic residues" evidence="1">
    <location>
        <begin position="804"/>
        <end position="816"/>
    </location>
</feature>
<feature type="compositionally biased region" description="Basic residues" evidence="1">
    <location>
        <begin position="753"/>
        <end position="763"/>
    </location>
</feature>
<evidence type="ECO:0000313" key="3">
    <source>
        <dbReference type="Proteomes" id="UP001652582"/>
    </source>
</evidence>
<reference evidence="4" key="1">
    <citation type="submission" date="2025-08" db="UniProtKB">
        <authorList>
            <consortium name="RefSeq"/>
        </authorList>
    </citation>
    <scope>IDENTIFICATION</scope>
</reference>
<feature type="chain" id="PRO_5026993090" evidence="2">
    <location>
        <begin position="25"/>
        <end position="837"/>
    </location>
</feature>
<protein>
    <submittedName>
        <fullName evidence="4">Protein PFF0380w-like isoform X1</fullName>
    </submittedName>
</protein>
<dbReference type="PANTHER" id="PTHR47771">
    <property type="entry name" value="LD27203P-RELATED"/>
    <property type="match status" value="1"/>
</dbReference>
<dbReference type="OrthoDB" id="7699235at2759"/>
<evidence type="ECO:0000256" key="1">
    <source>
        <dbReference type="SAM" id="MobiDB-lite"/>
    </source>
</evidence>
<dbReference type="Proteomes" id="UP001652582">
    <property type="component" value="Chromosome 7"/>
</dbReference>
<feature type="compositionally biased region" description="Basic and acidic residues" evidence="1">
    <location>
        <begin position="729"/>
        <end position="752"/>
    </location>
</feature>
<feature type="region of interest" description="Disordered" evidence="1">
    <location>
        <begin position="724"/>
        <end position="837"/>
    </location>
</feature>
<gene>
    <name evidence="4" type="primary">LOC112043725</name>
</gene>